<evidence type="ECO:0000256" key="3">
    <source>
        <dbReference type="PIRSR" id="PIRSR004848-1"/>
    </source>
</evidence>
<dbReference type="NCBIfam" id="TIGR00044">
    <property type="entry name" value="YggS family pyridoxal phosphate-dependent enzyme"/>
    <property type="match status" value="1"/>
</dbReference>
<gene>
    <name evidence="6" type="ORF">I5907_15990</name>
</gene>
<evidence type="ECO:0000313" key="7">
    <source>
        <dbReference type="Proteomes" id="UP000628448"/>
    </source>
</evidence>
<dbReference type="PANTHER" id="PTHR10146">
    <property type="entry name" value="PROLINE SYNTHETASE CO-TRANSCRIBED BACTERIAL HOMOLOG PROTEIN"/>
    <property type="match status" value="1"/>
</dbReference>
<dbReference type="Pfam" id="PF01168">
    <property type="entry name" value="Ala_racemase_N"/>
    <property type="match status" value="1"/>
</dbReference>
<dbReference type="Gene3D" id="3.20.20.10">
    <property type="entry name" value="Alanine racemase"/>
    <property type="match status" value="1"/>
</dbReference>
<reference evidence="6" key="1">
    <citation type="submission" date="2020-11" db="EMBL/GenBank/DDBJ databases">
        <title>Bacterial whole genome sequence for Panacibacter sp. DH6.</title>
        <authorList>
            <person name="Le V."/>
            <person name="Ko S."/>
            <person name="Ahn C.-Y."/>
            <person name="Oh H.-M."/>
        </authorList>
    </citation>
    <scope>NUCLEOTIDE SEQUENCE</scope>
    <source>
        <strain evidence="6">DH6</strain>
    </source>
</reference>
<keyword evidence="7" id="KW-1185">Reference proteome</keyword>
<sequence>MAVNAAAFHSLTTELAAKNVTLVAVSKTKPATDIEELYNLGQRHFGENYVQELADKQLALPPDIHWHFIGHLQSNKVKYIAPFVYLIHGVDSYKLLVEINKQAMKNNRTIQCLLQIHIAEEETKFGLNEAELDELLRNYKNDNLSNVAIKGFMGMASFTNDANQVTKEFIHLKTLFDLYKTAFNLGVLSMGMSGDYQLAVENGSNMVRIGSLLFGERNYTK</sequence>
<dbReference type="AlphaFoldDB" id="A0A931GXB3"/>
<dbReference type="SUPFAM" id="SSF51419">
    <property type="entry name" value="PLP-binding barrel"/>
    <property type="match status" value="1"/>
</dbReference>
<dbReference type="Proteomes" id="UP000628448">
    <property type="component" value="Unassembled WGS sequence"/>
</dbReference>
<evidence type="ECO:0000256" key="2">
    <source>
        <dbReference type="HAMAP-Rule" id="MF_02087"/>
    </source>
</evidence>
<dbReference type="GO" id="GO:0030170">
    <property type="term" value="F:pyridoxal phosphate binding"/>
    <property type="evidence" value="ECO:0007669"/>
    <property type="project" value="UniProtKB-UniRule"/>
</dbReference>
<dbReference type="InterPro" id="IPR001608">
    <property type="entry name" value="Ala_racemase_N"/>
</dbReference>
<comment type="function">
    <text evidence="2">Pyridoxal 5'-phosphate (PLP)-binding protein, which is involved in PLP homeostasis.</text>
</comment>
<dbReference type="PROSITE" id="PS01211">
    <property type="entry name" value="UPF0001"/>
    <property type="match status" value="1"/>
</dbReference>
<dbReference type="FunFam" id="3.20.20.10:FF:000018">
    <property type="entry name" value="Pyridoxal phosphate homeostasis protein"/>
    <property type="match status" value="1"/>
</dbReference>
<name>A0A931GXB3_9BACT</name>
<accession>A0A931GXB3</accession>
<evidence type="ECO:0000313" key="6">
    <source>
        <dbReference type="EMBL" id="MBG9377743.1"/>
    </source>
</evidence>
<feature type="modified residue" description="N6-(pyridoxal phosphate)lysine" evidence="2 3">
    <location>
        <position position="27"/>
    </location>
</feature>
<comment type="cofactor">
    <cofactor evidence="3">
        <name>pyridoxal 5'-phosphate</name>
        <dbReference type="ChEBI" id="CHEBI:597326"/>
    </cofactor>
</comment>
<dbReference type="PANTHER" id="PTHR10146:SF14">
    <property type="entry name" value="PYRIDOXAL PHOSPHATE HOMEOSTASIS PROTEIN"/>
    <property type="match status" value="1"/>
</dbReference>
<evidence type="ECO:0000259" key="5">
    <source>
        <dbReference type="Pfam" id="PF01168"/>
    </source>
</evidence>
<dbReference type="EMBL" id="JADWYR010000002">
    <property type="protein sequence ID" value="MBG9377743.1"/>
    <property type="molecule type" value="Genomic_DNA"/>
</dbReference>
<organism evidence="6 7">
    <name type="scientific">Panacibacter microcysteis</name>
    <dbReference type="NCBI Taxonomy" id="2793269"/>
    <lineage>
        <taxon>Bacteria</taxon>
        <taxon>Pseudomonadati</taxon>
        <taxon>Bacteroidota</taxon>
        <taxon>Chitinophagia</taxon>
        <taxon>Chitinophagales</taxon>
        <taxon>Chitinophagaceae</taxon>
        <taxon>Panacibacter</taxon>
    </lineage>
</organism>
<keyword evidence="1 2" id="KW-0663">Pyridoxal phosphate</keyword>
<comment type="similarity">
    <text evidence="2 4">Belongs to the pyridoxal phosphate-binding protein YggS/PROSC family.</text>
</comment>
<proteinExistence type="inferred from homology"/>
<dbReference type="RefSeq" id="WP_196991812.1">
    <property type="nucleotide sequence ID" value="NZ_JADWYR010000002.1"/>
</dbReference>
<comment type="caution">
    <text evidence="6">The sequence shown here is derived from an EMBL/GenBank/DDBJ whole genome shotgun (WGS) entry which is preliminary data.</text>
</comment>
<dbReference type="PIRSF" id="PIRSF004848">
    <property type="entry name" value="YBL036c_PLPDEIII"/>
    <property type="match status" value="1"/>
</dbReference>
<dbReference type="HAMAP" id="MF_02087">
    <property type="entry name" value="PLP_homeostasis"/>
    <property type="match status" value="1"/>
</dbReference>
<evidence type="ECO:0000256" key="1">
    <source>
        <dbReference type="ARBA" id="ARBA00022898"/>
    </source>
</evidence>
<evidence type="ECO:0000256" key="4">
    <source>
        <dbReference type="RuleBase" id="RU004514"/>
    </source>
</evidence>
<feature type="domain" description="Alanine racemase N-terminal" evidence="5">
    <location>
        <begin position="15"/>
        <end position="217"/>
    </location>
</feature>
<dbReference type="InterPro" id="IPR011078">
    <property type="entry name" value="PyrdxlP_homeostasis"/>
</dbReference>
<protein>
    <recommendedName>
        <fullName evidence="2">Pyridoxal phosphate homeostasis protein</fullName>
        <shortName evidence="2">PLP homeostasis protein</shortName>
    </recommendedName>
</protein>
<dbReference type="InterPro" id="IPR029066">
    <property type="entry name" value="PLP-binding_barrel"/>
</dbReference>
<dbReference type="CDD" id="cd00635">
    <property type="entry name" value="PLPDE_III_YBL036c_like"/>
    <property type="match status" value="1"/>
</dbReference>